<reference evidence="13" key="1">
    <citation type="submission" date="2018-08" db="EMBL/GenBank/DDBJ databases">
        <authorList>
            <person name="Blom J."/>
        </authorList>
    </citation>
    <scope>NUCLEOTIDE SEQUENCE [LARGE SCALE GENOMIC DNA]</scope>
    <source>
        <strain evidence="13">CCOS 865</strain>
    </source>
</reference>
<comment type="cofactor">
    <cofactor evidence="1">
        <name>Mg(2+)</name>
        <dbReference type="ChEBI" id="CHEBI:18420"/>
    </cofactor>
</comment>
<dbReference type="SUPFAM" id="SSF55073">
    <property type="entry name" value="Nucleotide cyclase"/>
    <property type="match status" value="1"/>
</dbReference>
<dbReference type="PANTHER" id="PTHR45138">
    <property type="entry name" value="REGULATORY COMPONENTS OF SENSORY TRANSDUCTION SYSTEM"/>
    <property type="match status" value="1"/>
</dbReference>
<dbReference type="GO" id="GO:1902201">
    <property type="term" value="P:negative regulation of bacterial-type flagellum-dependent cell motility"/>
    <property type="evidence" value="ECO:0007669"/>
    <property type="project" value="TreeGrafter"/>
</dbReference>
<dbReference type="InterPro" id="IPR050469">
    <property type="entry name" value="Diguanylate_Cyclase"/>
</dbReference>
<evidence type="ECO:0000313" key="13">
    <source>
        <dbReference type="Proteomes" id="UP000263595"/>
    </source>
</evidence>
<evidence type="ECO:0000256" key="3">
    <source>
        <dbReference type="ARBA" id="ARBA00004651"/>
    </source>
</evidence>
<dbReference type="Pfam" id="PF02743">
    <property type="entry name" value="dCache_1"/>
    <property type="match status" value="1"/>
</dbReference>
<dbReference type="AlphaFoldDB" id="A0A383RUB4"/>
<keyword evidence="5" id="KW-1003">Cell membrane</keyword>
<evidence type="ECO:0000256" key="1">
    <source>
        <dbReference type="ARBA" id="ARBA00001946"/>
    </source>
</evidence>
<dbReference type="InterPro" id="IPR033479">
    <property type="entry name" value="dCache_1"/>
</dbReference>
<evidence type="ECO:0000256" key="9">
    <source>
        <dbReference type="ARBA" id="ARBA00034247"/>
    </source>
</evidence>
<dbReference type="FunFam" id="3.30.70.270:FF:000001">
    <property type="entry name" value="Diguanylate cyclase domain protein"/>
    <property type="match status" value="1"/>
</dbReference>
<comment type="catalytic activity">
    <reaction evidence="9">
        <text>2 GTP = 3',3'-c-di-GMP + 2 diphosphate</text>
        <dbReference type="Rhea" id="RHEA:24898"/>
        <dbReference type="ChEBI" id="CHEBI:33019"/>
        <dbReference type="ChEBI" id="CHEBI:37565"/>
        <dbReference type="ChEBI" id="CHEBI:58805"/>
        <dbReference type="EC" id="2.7.7.65"/>
    </reaction>
</comment>
<dbReference type="InterPro" id="IPR029787">
    <property type="entry name" value="Nucleotide_cyclase"/>
</dbReference>
<keyword evidence="12" id="KW-0548">Nucleotidyltransferase</keyword>
<dbReference type="Pfam" id="PF00990">
    <property type="entry name" value="GGDEF"/>
    <property type="match status" value="1"/>
</dbReference>
<dbReference type="SUPFAM" id="SSF103190">
    <property type="entry name" value="Sensory domain-like"/>
    <property type="match status" value="2"/>
</dbReference>
<dbReference type="PANTHER" id="PTHR45138:SF9">
    <property type="entry name" value="DIGUANYLATE CYCLASE DGCM-RELATED"/>
    <property type="match status" value="1"/>
</dbReference>
<keyword evidence="8 10" id="KW-0472">Membrane</keyword>
<dbReference type="CDD" id="cd18773">
    <property type="entry name" value="PDC1_HK_sensor"/>
    <property type="match status" value="1"/>
</dbReference>
<evidence type="ECO:0000256" key="4">
    <source>
        <dbReference type="ARBA" id="ARBA00012528"/>
    </source>
</evidence>
<dbReference type="GO" id="GO:0052621">
    <property type="term" value="F:diguanylate cyclase activity"/>
    <property type="evidence" value="ECO:0007669"/>
    <property type="project" value="UniProtKB-EC"/>
</dbReference>
<evidence type="ECO:0000259" key="11">
    <source>
        <dbReference type="PROSITE" id="PS50887"/>
    </source>
</evidence>
<dbReference type="GO" id="GO:0005886">
    <property type="term" value="C:plasma membrane"/>
    <property type="evidence" value="ECO:0007669"/>
    <property type="project" value="UniProtKB-SubCell"/>
</dbReference>
<keyword evidence="6 10" id="KW-0812">Transmembrane</keyword>
<evidence type="ECO:0000256" key="7">
    <source>
        <dbReference type="ARBA" id="ARBA00022989"/>
    </source>
</evidence>
<dbReference type="NCBIfam" id="TIGR00254">
    <property type="entry name" value="GGDEF"/>
    <property type="match status" value="1"/>
</dbReference>
<dbReference type="Proteomes" id="UP000263595">
    <property type="component" value="Unassembled WGS sequence"/>
</dbReference>
<protein>
    <recommendedName>
        <fullName evidence="4">diguanylate cyclase</fullName>
        <ecNumber evidence="4">2.7.7.65</ecNumber>
    </recommendedName>
</protein>
<dbReference type="InterPro" id="IPR000160">
    <property type="entry name" value="GGDEF_dom"/>
</dbReference>
<dbReference type="InterPro" id="IPR029151">
    <property type="entry name" value="Sensor-like_sf"/>
</dbReference>
<keyword evidence="12" id="KW-0808">Transferase</keyword>
<dbReference type="CDD" id="cd18774">
    <property type="entry name" value="PDC2_HK_sensor"/>
    <property type="match status" value="1"/>
</dbReference>
<dbReference type="OrthoDB" id="9812260at2"/>
<dbReference type="CDD" id="cd01949">
    <property type="entry name" value="GGDEF"/>
    <property type="match status" value="1"/>
</dbReference>
<dbReference type="GO" id="GO:0043709">
    <property type="term" value="P:cell adhesion involved in single-species biofilm formation"/>
    <property type="evidence" value="ECO:0007669"/>
    <property type="project" value="TreeGrafter"/>
</dbReference>
<name>A0A383RUB4_9PSED</name>
<gene>
    <name evidence="12" type="primary">ydaM</name>
    <name evidence="12" type="ORF">CCOS865_02639</name>
</gene>
<keyword evidence="7 10" id="KW-1133">Transmembrane helix</keyword>
<feature type="transmembrane region" description="Helical" evidence="10">
    <location>
        <begin position="12"/>
        <end position="34"/>
    </location>
</feature>
<evidence type="ECO:0000313" key="12">
    <source>
        <dbReference type="EMBL" id="SYX90373.1"/>
    </source>
</evidence>
<evidence type="ECO:0000256" key="10">
    <source>
        <dbReference type="SAM" id="Phobius"/>
    </source>
</evidence>
<accession>A0A383RUB4</accession>
<feature type="transmembrane region" description="Helical" evidence="10">
    <location>
        <begin position="284"/>
        <end position="307"/>
    </location>
</feature>
<dbReference type="EC" id="2.7.7.65" evidence="4"/>
<keyword evidence="13" id="KW-1185">Reference proteome</keyword>
<dbReference type="PROSITE" id="PS50887">
    <property type="entry name" value="GGDEF"/>
    <property type="match status" value="1"/>
</dbReference>
<organism evidence="12 13">
    <name type="scientific">Pseudomonas reidholzensis</name>
    <dbReference type="NCBI Taxonomy" id="1785162"/>
    <lineage>
        <taxon>Bacteria</taxon>
        <taxon>Pseudomonadati</taxon>
        <taxon>Pseudomonadota</taxon>
        <taxon>Gammaproteobacteria</taxon>
        <taxon>Pseudomonadales</taxon>
        <taxon>Pseudomonadaceae</taxon>
        <taxon>Pseudomonas</taxon>
    </lineage>
</organism>
<dbReference type="EMBL" id="UNOZ01000017">
    <property type="protein sequence ID" value="SYX90373.1"/>
    <property type="molecule type" value="Genomic_DNA"/>
</dbReference>
<feature type="domain" description="GGDEF" evidence="11">
    <location>
        <begin position="394"/>
        <end position="525"/>
    </location>
</feature>
<dbReference type="Gene3D" id="3.30.70.270">
    <property type="match status" value="1"/>
</dbReference>
<dbReference type="Gene3D" id="3.30.450.20">
    <property type="entry name" value="PAS domain"/>
    <property type="match status" value="1"/>
</dbReference>
<dbReference type="RefSeq" id="WP_119141522.1">
    <property type="nucleotide sequence ID" value="NZ_CBCSFL010000062.1"/>
</dbReference>
<evidence type="ECO:0000256" key="8">
    <source>
        <dbReference type="ARBA" id="ARBA00023136"/>
    </source>
</evidence>
<evidence type="ECO:0000256" key="2">
    <source>
        <dbReference type="ARBA" id="ARBA00004533"/>
    </source>
</evidence>
<evidence type="ECO:0000256" key="6">
    <source>
        <dbReference type="ARBA" id="ARBA00022692"/>
    </source>
</evidence>
<evidence type="ECO:0000256" key="5">
    <source>
        <dbReference type="ARBA" id="ARBA00022475"/>
    </source>
</evidence>
<sequence>MPHAKKGLRLDLRTLILVLSAFTAVLMLLTSYFASYRVQRQLLIDHSLEANRVYAAKLASITDLFIGNALKQLSFSAQVQARQLADSDALLAESERVLHQSNAFNSTFVVDARGILQAVSPAPLRHLLGSQVDTPGVQEALRERRALVSTPYLSSANNLVVMLSQPIFASDGSYLGFAGGSLYLREDNVLNSLLGEHYYKDGSYLYVVDRNRRLLYHPDGQRVGTQVSGNALIDQLAGLGSGTRQLTNSVGVEMLAGFATVPTTGWGVVAQQPLAQTVAPLRQLILNVIAISAPLVLLGSLLLWWLALIIARPLWQLAAGARALDRPGTAEHLHGVRAWYFEAAELKRALLFGLNLLQERIGRLNRDAQTDPLTGLGNRRRLEFSLALLEAEGRDFSAIALDIDHFKRINDSHGHDVGDQVLRQLAELMRRCCREGDVLCRTGGEEFVMLLPGAPLEVATAVAQRLRLAVQDTAIPPVGAVTLSLGVARWPAQGHAPPADTLAEADQAMYAAKRGGRNQVQVSGPIIAPALHTH</sequence>
<dbReference type="InterPro" id="IPR043128">
    <property type="entry name" value="Rev_trsase/Diguanyl_cyclase"/>
</dbReference>
<comment type="subcellular location">
    <subcellularLocation>
        <location evidence="2">Cell inner membrane</location>
    </subcellularLocation>
    <subcellularLocation>
        <location evidence="3">Cell membrane</location>
        <topology evidence="3">Multi-pass membrane protein</topology>
    </subcellularLocation>
</comment>
<dbReference type="SMART" id="SM00267">
    <property type="entry name" value="GGDEF"/>
    <property type="match status" value="1"/>
</dbReference>
<proteinExistence type="predicted"/>